<protein>
    <recommendedName>
        <fullName evidence="4">EXS domain-containing protein</fullName>
    </recommendedName>
</protein>
<comment type="caution">
    <text evidence="2">The sequence shown here is derived from an EMBL/GenBank/DDBJ whole genome shotgun (WGS) entry which is preliminary data.</text>
</comment>
<feature type="transmembrane region" description="Helical" evidence="1">
    <location>
        <begin position="6"/>
        <end position="27"/>
    </location>
</feature>
<name>A0A5M9JP97_MONFR</name>
<keyword evidence="3" id="KW-1185">Reference proteome</keyword>
<dbReference type="AlphaFoldDB" id="A0A5M9JP97"/>
<evidence type="ECO:0000313" key="3">
    <source>
        <dbReference type="Proteomes" id="UP000322873"/>
    </source>
</evidence>
<keyword evidence="1" id="KW-1133">Transmembrane helix</keyword>
<proteinExistence type="predicted"/>
<dbReference type="EMBL" id="VICG01000007">
    <property type="protein sequence ID" value="KAA8570233.1"/>
    <property type="molecule type" value="Genomic_DNA"/>
</dbReference>
<evidence type="ECO:0000256" key="1">
    <source>
        <dbReference type="SAM" id="Phobius"/>
    </source>
</evidence>
<gene>
    <name evidence="2" type="ORF">EYC84_002547</name>
</gene>
<accession>A0A5M9JP97</accession>
<sequence length="73" mass="8578">MQCYHIWVSLSSWILLVDILYDFWWGVKGSWNFDFLHPKMSQNLASRHQHLFAPEANMTRMGAYLHAFHAGAP</sequence>
<organism evidence="2 3">
    <name type="scientific">Monilinia fructicola</name>
    <name type="common">Brown rot fungus</name>
    <name type="synonym">Ciboria fructicola</name>
    <dbReference type="NCBI Taxonomy" id="38448"/>
    <lineage>
        <taxon>Eukaryota</taxon>
        <taxon>Fungi</taxon>
        <taxon>Dikarya</taxon>
        <taxon>Ascomycota</taxon>
        <taxon>Pezizomycotina</taxon>
        <taxon>Leotiomycetes</taxon>
        <taxon>Helotiales</taxon>
        <taxon>Sclerotiniaceae</taxon>
        <taxon>Monilinia</taxon>
    </lineage>
</organism>
<reference evidence="2 3" key="1">
    <citation type="submission" date="2019-06" db="EMBL/GenBank/DDBJ databases">
        <title>Genome Sequence of the Brown Rot Fungal Pathogen Monilinia fructicola.</title>
        <authorList>
            <person name="De Miccolis Angelini R.M."/>
            <person name="Landi L."/>
            <person name="Abate D."/>
            <person name="Pollastro S."/>
            <person name="Romanazzi G."/>
            <person name="Faretra F."/>
        </authorList>
    </citation>
    <scope>NUCLEOTIDE SEQUENCE [LARGE SCALE GENOMIC DNA]</scope>
    <source>
        <strain evidence="2 3">Mfrc123</strain>
    </source>
</reference>
<evidence type="ECO:0000313" key="2">
    <source>
        <dbReference type="EMBL" id="KAA8570233.1"/>
    </source>
</evidence>
<dbReference type="Proteomes" id="UP000322873">
    <property type="component" value="Unassembled WGS sequence"/>
</dbReference>
<evidence type="ECO:0008006" key="4">
    <source>
        <dbReference type="Google" id="ProtNLM"/>
    </source>
</evidence>
<keyword evidence="1" id="KW-0812">Transmembrane</keyword>
<keyword evidence="1" id="KW-0472">Membrane</keyword>